<gene>
    <name evidence="5" type="ORF">HKI87_03g24560</name>
</gene>
<dbReference type="PANTHER" id="PTHR15350:SF5">
    <property type="entry name" value="COP9 SIGNALOSOME COMPLEX SUBUNIT 7"/>
    <property type="match status" value="1"/>
</dbReference>
<dbReference type="Pfam" id="PF01399">
    <property type="entry name" value="PCI"/>
    <property type="match status" value="1"/>
</dbReference>
<evidence type="ECO:0000259" key="4">
    <source>
        <dbReference type="PROSITE" id="PS50250"/>
    </source>
</evidence>
<evidence type="ECO:0000256" key="3">
    <source>
        <dbReference type="SAM" id="MobiDB-lite"/>
    </source>
</evidence>
<keyword evidence="6" id="KW-1185">Reference proteome</keyword>
<accession>A0AAX4P3L9</accession>
<evidence type="ECO:0000313" key="5">
    <source>
        <dbReference type="EMBL" id="WZN60922.1"/>
    </source>
</evidence>
<proteinExistence type="inferred from homology"/>
<sequence length="281" mass="30379">MGANGESTSGTASSAKKLEHYLALGSALDSSAAAVDLIGAATAEPGLLAFQELLELPGVRALEKSDEAACRAAHGLLLTFAYGTWSTYREQADRLPPVTPAQELKLKQLTLITLAGRSKVIPYATLMSELDLSGVRQLEDFVIEHCIYAGAVSGKLDQRRGCLEVEYAVGRDVHPSEVGEVIGALESWLESSDSLLRDIQAQVDWANQTSQAKKQHERQVTRRVEEVKKNIRAEMELRGGGGAGGSGGQQDAMMTDSQGPGLDMMDEDIRDPRSVRSKRRR</sequence>
<dbReference type="PROSITE" id="PS50250">
    <property type="entry name" value="PCI"/>
    <property type="match status" value="1"/>
</dbReference>
<dbReference type="GO" id="GO:0008180">
    <property type="term" value="C:COP9 signalosome"/>
    <property type="evidence" value="ECO:0007669"/>
    <property type="project" value="UniProtKB-KW"/>
</dbReference>
<evidence type="ECO:0000256" key="2">
    <source>
        <dbReference type="ARBA" id="ARBA00022790"/>
    </source>
</evidence>
<dbReference type="AlphaFoldDB" id="A0AAX4P3L9"/>
<dbReference type="SMART" id="SM00088">
    <property type="entry name" value="PINT"/>
    <property type="match status" value="1"/>
</dbReference>
<feature type="domain" description="PCI" evidence="4">
    <location>
        <begin position="10"/>
        <end position="170"/>
    </location>
</feature>
<dbReference type="InterPro" id="IPR000717">
    <property type="entry name" value="PCI_dom"/>
</dbReference>
<evidence type="ECO:0000313" key="6">
    <source>
        <dbReference type="Proteomes" id="UP001472866"/>
    </source>
</evidence>
<dbReference type="Proteomes" id="UP001472866">
    <property type="component" value="Chromosome 03"/>
</dbReference>
<dbReference type="EMBL" id="CP151503">
    <property type="protein sequence ID" value="WZN60922.1"/>
    <property type="molecule type" value="Genomic_DNA"/>
</dbReference>
<evidence type="ECO:0000256" key="1">
    <source>
        <dbReference type="ARBA" id="ARBA00008482"/>
    </source>
</evidence>
<name>A0AAX4P3L9_9CHLO</name>
<comment type="similarity">
    <text evidence="1">Belongs to the CSN7/EIF3M family. CSN7 subfamily.</text>
</comment>
<dbReference type="PANTHER" id="PTHR15350">
    <property type="entry name" value="COP9 SIGNALOSOME COMPLEX SUBUNIT 7/DENDRITIC CELL PROTEIN GA17"/>
    <property type="match status" value="1"/>
</dbReference>
<feature type="compositionally biased region" description="Gly residues" evidence="3">
    <location>
        <begin position="238"/>
        <end position="248"/>
    </location>
</feature>
<reference evidence="5 6" key="1">
    <citation type="submission" date="2024-03" db="EMBL/GenBank/DDBJ databases">
        <title>Complete genome sequence of the green alga Chloropicon roscoffensis RCC1871.</title>
        <authorList>
            <person name="Lemieux C."/>
            <person name="Pombert J.-F."/>
            <person name="Otis C."/>
            <person name="Turmel M."/>
        </authorList>
    </citation>
    <scope>NUCLEOTIDE SEQUENCE [LARGE SCALE GENOMIC DNA]</scope>
    <source>
        <strain evidence="5 6">RCC1871</strain>
    </source>
</reference>
<protein>
    <submittedName>
        <fullName evidence="5">Subunit 7 of COP9 signalosome complex</fullName>
    </submittedName>
</protein>
<organism evidence="5 6">
    <name type="scientific">Chloropicon roscoffensis</name>
    <dbReference type="NCBI Taxonomy" id="1461544"/>
    <lineage>
        <taxon>Eukaryota</taxon>
        <taxon>Viridiplantae</taxon>
        <taxon>Chlorophyta</taxon>
        <taxon>Chloropicophyceae</taxon>
        <taxon>Chloropicales</taxon>
        <taxon>Chloropicaceae</taxon>
        <taxon>Chloropicon</taxon>
    </lineage>
</organism>
<feature type="region of interest" description="Disordered" evidence="3">
    <location>
        <begin position="236"/>
        <end position="281"/>
    </location>
</feature>
<dbReference type="InterPro" id="IPR045237">
    <property type="entry name" value="COPS7/eIF3m"/>
</dbReference>
<keyword evidence="2" id="KW-0736">Signalosome</keyword>